<reference evidence="2 3" key="1">
    <citation type="submission" date="2020-08" db="EMBL/GenBank/DDBJ databases">
        <title>Sequencing the genomes of 1000 actinobacteria strains.</title>
        <authorList>
            <person name="Klenk H.-P."/>
        </authorList>
    </citation>
    <scope>NUCLEOTIDE SEQUENCE [LARGE SCALE GENOMIC DNA]</scope>
    <source>
        <strain evidence="2 3">DSM 44320</strain>
    </source>
</reference>
<feature type="signal peptide" evidence="1">
    <location>
        <begin position="1"/>
        <end position="30"/>
    </location>
</feature>
<dbReference type="RefSeq" id="WP_183648135.1">
    <property type="nucleotide sequence ID" value="NZ_BAAAXX010000087.1"/>
</dbReference>
<sequence>MSIHRRTAGALLVGALTIVGLGAGTTAASAGASGAPCSGKTGLHITAKGETSGKAWADVLNCGSTDLVTLDIAYGPDPLCREIRHGVNARITAPTAVGSVRKAKYC</sequence>
<evidence type="ECO:0000256" key="1">
    <source>
        <dbReference type="SAM" id="SignalP"/>
    </source>
</evidence>
<keyword evidence="1" id="KW-0732">Signal</keyword>
<dbReference type="EMBL" id="JACIBV010000001">
    <property type="protein sequence ID" value="MBB3727494.1"/>
    <property type="molecule type" value="Genomic_DNA"/>
</dbReference>
<comment type="caution">
    <text evidence="2">The sequence shown here is derived from an EMBL/GenBank/DDBJ whole genome shotgun (WGS) entry which is preliminary data.</text>
</comment>
<proteinExistence type="predicted"/>
<evidence type="ECO:0000313" key="3">
    <source>
        <dbReference type="Proteomes" id="UP000579945"/>
    </source>
</evidence>
<feature type="chain" id="PRO_5038646600" description="Secreted protein" evidence="1">
    <location>
        <begin position="31"/>
        <end position="106"/>
    </location>
</feature>
<evidence type="ECO:0000313" key="2">
    <source>
        <dbReference type="EMBL" id="MBB3727494.1"/>
    </source>
</evidence>
<name>A0A7W5YRE2_9ACTN</name>
<keyword evidence="3" id="KW-1185">Reference proteome</keyword>
<dbReference type="AlphaFoldDB" id="A0A7W5YRE2"/>
<accession>A0A7W5YRE2</accession>
<gene>
    <name evidence="2" type="ORF">FHR33_003354</name>
</gene>
<organism evidence="2 3">
    <name type="scientific">Nonomuraea dietziae</name>
    <dbReference type="NCBI Taxonomy" id="65515"/>
    <lineage>
        <taxon>Bacteria</taxon>
        <taxon>Bacillati</taxon>
        <taxon>Actinomycetota</taxon>
        <taxon>Actinomycetes</taxon>
        <taxon>Streptosporangiales</taxon>
        <taxon>Streptosporangiaceae</taxon>
        <taxon>Nonomuraea</taxon>
    </lineage>
</organism>
<protein>
    <recommendedName>
        <fullName evidence="4">Secreted protein</fullName>
    </recommendedName>
</protein>
<dbReference type="Proteomes" id="UP000579945">
    <property type="component" value="Unassembled WGS sequence"/>
</dbReference>
<evidence type="ECO:0008006" key="4">
    <source>
        <dbReference type="Google" id="ProtNLM"/>
    </source>
</evidence>
<dbReference type="GeneID" id="95389790"/>